<accession>A0A8C9C3L8</accession>
<protein>
    <recommendedName>
        <fullName evidence="3">MACPF domain-containing protein</fullName>
    </recommendedName>
</protein>
<reference evidence="1" key="3">
    <citation type="submission" date="2025-09" db="UniProtKB">
        <authorList>
            <consortium name="Ensembl"/>
        </authorList>
    </citation>
    <scope>IDENTIFICATION</scope>
</reference>
<reference evidence="1" key="1">
    <citation type="submission" date="2019-08" db="EMBL/GenBank/DDBJ databases">
        <title>Phocoena sinus (Vaquita) genome, mPhoSin1, primary haplotype.</title>
        <authorList>
            <person name="Morin P."/>
            <person name="Mountcastle J."/>
            <person name="Fungtammasan C."/>
            <person name="Rhie A."/>
            <person name="Rojas-Bracho L."/>
            <person name="Smith C.R."/>
            <person name="Taylor B.L."/>
            <person name="Gulland F.M.D."/>
            <person name="Musser W."/>
            <person name="Houck M."/>
            <person name="Haase B."/>
            <person name="Paez S."/>
            <person name="Howe K."/>
            <person name="Torrance J."/>
            <person name="Formenti G."/>
            <person name="Phillippy A."/>
            <person name="Ryder O."/>
            <person name="Jarvis E.D."/>
            <person name="Fedrigo O."/>
        </authorList>
    </citation>
    <scope>NUCLEOTIDE SEQUENCE [LARGE SCALE GENOMIC DNA]</scope>
</reference>
<name>A0A8C9C3L8_PHOSS</name>
<evidence type="ECO:0008006" key="3">
    <source>
        <dbReference type="Google" id="ProtNLM"/>
    </source>
</evidence>
<dbReference type="Ensembl" id="ENSPSNT00000017302.1">
    <property type="protein sequence ID" value="ENSPSNP00000015329.1"/>
    <property type="gene ID" value="ENSPSNG00000011303.1"/>
</dbReference>
<dbReference type="Proteomes" id="UP000694554">
    <property type="component" value="Chromosome 8"/>
</dbReference>
<dbReference type="AlphaFoldDB" id="A0A8C9C3L8"/>
<evidence type="ECO:0000313" key="1">
    <source>
        <dbReference type="Ensembl" id="ENSPSNP00000015329.1"/>
    </source>
</evidence>
<organism evidence="1 2">
    <name type="scientific">Phocoena sinus</name>
    <name type="common">Vaquita</name>
    <dbReference type="NCBI Taxonomy" id="42100"/>
    <lineage>
        <taxon>Eukaryota</taxon>
        <taxon>Metazoa</taxon>
        <taxon>Chordata</taxon>
        <taxon>Craniata</taxon>
        <taxon>Vertebrata</taxon>
        <taxon>Euteleostomi</taxon>
        <taxon>Mammalia</taxon>
        <taxon>Eutheria</taxon>
        <taxon>Laurasiatheria</taxon>
        <taxon>Artiodactyla</taxon>
        <taxon>Whippomorpha</taxon>
        <taxon>Cetacea</taxon>
        <taxon>Odontoceti</taxon>
        <taxon>Phocoenidae</taxon>
        <taxon>Phocoena</taxon>
    </lineage>
</organism>
<keyword evidence="2" id="KW-1185">Reference proteome</keyword>
<evidence type="ECO:0000313" key="2">
    <source>
        <dbReference type="Proteomes" id="UP000694554"/>
    </source>
</evidence>
<sequence>METKEFTSSQKESMFIQAVEKLGFSVTASAKGGGWGFSLEAAMNQSKHSESKETQQSHSKHSYFCSTKFSYIPLASCHFPTDQLQLSKAALQELKCIEDLSGQPEDPDKLPLLRRRTEAFFHRFGSHANQGPLHLGGIYWWKAISEGFQSEQLAEVKQQAAEALDIYIRGSYSGFGVNVAAGVDVSDSHSKTASQRTTFQNLQTKVQLSVAQTGGPPEANGLSQWKAGLVANNQTWCVIDRGIQLVPVWDIILTSHRSDFKDPHQVANCLKDSYTALTGLTAQIQEGEELLSVEKEARLFLEDVKSWEVSDPEEQLKKLINFMQRLSEKIKSYNTWTNICLTDRGLNPKNCP</sequence>
<reference evidence="1" key="2">
    <citation type="submission" date="2025-08" db="UniProtKB">
        <authorList>
            <consortium name="Ensembl"/>
        </authorList>
    </citation>
    <scope>IDENTIFICATION</scope>
</reference>
<proteinExistence type="predicted"/>
<dbReference type="GeneTree" id="ENSGT00940000154393"/>